<feature type="binding site" evidence="6">
    <location>
        <position position="53"/>
    </location>
    <ligand>
        <name>FAD</name>
        <dbReference type="ChEBI" id="CHEBI:57692"/>
    </ligand>
</feature>
<feature type="binding site" evidence="6">
    <location>
        <begin position="182"/>
        <end position="189"/>
    </location>
    <ligand>
        <name>NAD(+)</name>
        <dbReference type="ChEBI" id="CHEBI:57540"/>
    </ligand>
</feature>
<dbReference type="EMBL" id="FODE01000033">
    <property type="protein sequence ID" value="SEO07535.1"/>
    <property type="molecule type" value="Genomic_DNA"/>
</dbReference>
<feature type="active site" description="Proton acceptor" evidence="5">
    <location>
        <position position="445"/>
    </location>
</feature>
<proteinExistence type="inferred from homology"/>
<feature type="domain" description="FAD/NAD(P)-binding" evidence="9">
    <location>
        <begin position="7"/>
        <end position="326"/>
    </location>
</feature>
<evidence type="ECO:0000256" key="4">
    <source>
        <dbReference type="ARBA" id="ARBA00023002"/>
    </source>
</evidence>
<evidence type="ECO:0000259" key="9">
    <source>
        <dbReference type="Pfam" id="PF07992"/>
    </source>
</evidence>
<dbReference type="Proteomes" id="UP000199054">
    <property type="component" value="Unassembled WGS sequence"/>
</dbReference>
<feature type="binding site" evidence="6">
    <location>
        <position position="273"/>
    </location>
    <ligand>
        <name>NAD(+)</name>
        <dbReference type="ChEBI" id="CHEBI:57540"/>
    </ligand>
</feature>
<dbReference type="GO" id="GO:0050660">
    <property type="term" value="F:flavin adenine dinucleotide binding"/>
    <property type="evidence" value="ECO:0007669"/>
    <property type="project" value="TreeGrafter"/>
</dbReference>
<keyword evidence="10" id="KW-0670">Pyruvate</keyword>
<evidence type="ECO:0000259" key="8">
    <source>
        <dbReference type="Pfam" id="PF02852"/>
    </source>
</evidence>
<dbReference type="PANTHER" id="PTHR43014">
    <property type="entry name" value="MERCURIC REDUCTASE"/>
    <property type="match status" value="1"/>
</dbReference>
<feature type="domain" description="Pyridine nucleotide-disulphide oxidoreductase dimerisation" evidence="8">
    <location>
        <begin position="348"/>
        <end position="452"/>
    </location>
</feature>
<dbReference type="PIRSF" id="PIRSF000350">
    <property type="entry name" value="Mercury_reductase_MerA"/>
    <property type="match status" value="1"/>
</dbReference>
<dbReference type="STRING" id="34002.SAMN04489859_10339"/>
<accession>A0A1H8LQZ1</accession>
<dbReference type="InterPro" id="IPR001100">
    <property type="entry name" value="Pyr_nuc-diS_OxRdtase"/>
</dbReference>
<dbReference type="Pfam" id="PF02852">
    <property type="entry name" value="Pyr_redox_dim"/>
    <property type="match status" value="1"/>
</dbReference>
<evidence type="ECO:0000256" key="1">
    <source>
        <dbReference type="ARBA" id="ARBA00007532"/>
    </source>
</evidence>
<keyword evidence="11" id="KW-1185">Reference proteome</keyword>
<comment type="similarity">
    <text evidence="1">Belongs to the class-I pyridine nucleotide-disulfide oxidoreductase family.</text>
</comment>
<dbReference type="RefSeq" id="WP_009450584.1">
    <property type="nucleotide sequence ID" value="NZ_CP067124.1"/>
</dbReference>
<name>A0A1H8LQZ1_9RHOB</name>
<gene>
    <name evidence="10" type="ORF">SAMN04489859_10339</name>
</gene>
<dbReference type="GO" id="GO:0003955">
    <property type="term" value="F:NAD(P)H dehydrogenase (quinone) activity"/>
    <property type="evidence" value="ECO:0007669"/>
    <property type="project" value="TreeGrafter"/>
</dbReference>
<evidence type="ECO:0000313" key="10">
    <source>
        <dbReference type="EMBL" id="SEO07535.1"/>
    </source>
</evidence>
<evidence type="ECO:0000256" key="3">
    <source>
        <dbReference type="ARBA" id="ARBA00022827"/>
    </source>
</evidence>
<keyword evidence="3 6" id="KW-0274">FAD</keyword>
<sequence length="462" mass="49377">MTEAERYDAVVIGSGEGGKYLAWDMAQAGQKVAVMERRWIGGSCPNINCLPSKNEIWSAGVAHTVAHAGEYGVVAGPVSVDMKTVVARKRAMVESLVAFHLERYEATGAELVMGNARLVAPGTIQVALNDGGMRRLATEKLFLNLGTHATIPPVPGLAETRPLTHIEALELDRLPAHLIVLGGGYVGLELAQAYRRFGSRVTVVDRGPRLLKREDEDVSDEVRLILEAEGVEVLLSAEVANVEGRSAGSVRVTVRTPDGSRMIEGTDILVAAGRTPNTRGIGLEEAGVALTDPGTIKVNDRLETTAKDVWAIGECAGSPQFTHASLDDFRIIRDNLDGGDRTTTGRLMPYCMFIDPPLARIGMSEAQARANGMDLRVVKLPMKAVLRTRTTSQTAGFMKALVDPQDRIAGFTMIGSEAGEVMAVVQAAMLGGLSYSVLRDAVLAHPTMAEGLNALFGNVAKR</sequence>
<dbReference type="SUPFAM" id="SSF55424">
    <property type="entry name" value="FAD/NAD-linked reductases, dimerisation (C-terminal) domain"/>
    <property type="match status" value="1"/>
</dbReference>
<comment type="cofactor">
    <cofactor evidence="6">
        <name>FAD</name>
        <dbReference type="ChEBI" id="CHEBI:57692"/>
    </cofactor>
    <text evidence="6">Binds 1 FAD per subunit.</text>
</comment>
<dbReference type="PRINTS" id="PR00368">
    <property type="entry name" value="FADPNR"/>
</dbReference>
<feature type="disulfide bond" description="Redox-active" evidence="7">
    <location>
        <begin position="44"/>
        <end position="49"/>
    </location>
</feature>
<keyword evidence="6" id="KW-0520">NAD</keyword>
<dbReference type="SUPFAM" id="SSF51905">
    <property type="entry name" value="FAD/NAD(P)-binding domain"/>
    <property type="match status" value="1"/>
</dbReference>
<protein>
    <submittedName>
        <fullName evidence="10">Pyruvate/2-oxoglutarate dehydrogenase complex, dihydrolipoamide dehydrogenase (E3) component</fullName>
    </submittedName>
</protein>
<dbReference type="InterPro" id="IPR036188">
    <property type="entry name" value="FAD/NAD-bd_sf"/>
</dbReference>
<dbReference type="InterPro" id="IPR004099">
    <property type="entry name" value="Pyr_nucl-diS_OxRdtase_dimer"/>
</dbReference>
<dbReference type="InterPro" id="IPR016156">
    <property type="entry name" value="FAD/NAD-linked_Rdtase_dimer_sf"/>
</dbReference>
<keyword evidence="6" id="KW-0547">Nucleotide-binding</keyword>
<evidence type="ECO:0000256" key="2">
    <source>
        <dbReference type="ARBA" id="ARBA00022630"/>
    </source>
</evidence>
<evidence type="ECO:0000256" key="7">
    <source>
        <dbReference type="PIRSR" id="PIRSR000350-4"/>
    </source>
</evidence>
<dbReference type="FunFam" id="3.30.390.30:FF:000001">
    <property type="entry name" value="Dihydrolipoyl dehydrogenase"/>
    <property type="match status" value="1"/>
</dbReference>
<dbReference type="OrthoDB" id="9776382at2"/>
<organism evidence="10 11">
    <name type="scientific">Paracoccus alcaliphilus</name>
    <dbReference type="NCBI Taxonomy" id="34002"/>
    <lineage>
        <taxon>Bacteria</taxon>
        <taxon>Pseudomonadati</taxon>
        <taxon>Pseudomonadota</taxon>
        <taxon>Alphaproteobacteria</taxon>
        <taxon>Rhodobacterales</taxon>
        <taxon>Paracoccaceae</taxon>
        <taxon>Paracoccus</taxon>
    </lineage>
</organism>
<dbReference type="Gene3D" id="3.50.50.60">
    <property type="entry name" value="FAD/NAD(P)-binding domain"/>
    <property type="match status" value="2"/>
</dbReference>
<reference evidence="10 11" key="1">
    <citation type="submission" date="2016-10" db="EMBL/GenBank/DDBJ databases">
        <authorList>
            <person name="de Groot N.N."/>
        </authorList>
    </citation>
    <scope>NUCLEOTIDE SEQUENCE [LARGE SCALE GENOMIC DNA]</scope>
    <source>
        <strain evidence="10 11">DSM 8512</strain>
    </source>
</reference>
<keyword evidence="2" id="KW-0285">Flavoprotein</keyword>
<dbReference type="Gene3D" id="3.30.390.30">
    <property type="match status" value="1"/>
</dbReference>
<dbReference type="Pfam" id="PF07992">
    <property type="entry name" value="Pyr_redox_2"/>
    <property type="match status" value="1"/>
</dbReference>
<keyword evidence="4" id="KW-0560">Oxidoreductase</keyword>
<dbReference type="PANTHER" id="PTHR43014:SF2">
    <property type="entry name" value="MERCURIC REDUCTASE"/>
    <property type="match status" value="1"/>
</dbReference>
<dbReference type="PRINTS" id="PR00411">
    <property type="entry name" value="PNDRDTASEI"/>
</dbReference>
<dbReference type="InterPro" id="IPR023753">
    <property type="entry name" value="FAD/NAD-binding_dom"/>
</dbReference>
<evidence type="ECO:0000256" key="6">
    <source>
        <dbReference type="PIRSR" id="PIRSR000350-3"/>
    </source>
</evidence>
<evidence type="ECO:0000313" key="11">
    <source>
        <dbReference type="Proteomes" id="UP000199054"/>
    </source>
</evidence>
<dbReference type="AlphaFoldDB" id="A0A1H8LQZ1"/>
<evidence type="ECO:0000256" key="5">
    <source>
        <dbReference type="PIRSR" id="PIRSR000350-2"/>
    </source>
</evidence>